<feature type="domain" description="AbiJ-NTD3" evidence="1">
    <location>
        <begin position="102"/>
        <end position="266"/>
    </location>
</feature>
<organism evidence="2 3">
    <name type="scientific">Pseudomonas tremae</name>
    <dbReference type="NCBI Taxonomy" id="200454"/>
    <lineage>
        <taxon>Bacteria</taxon>
        <taxon>Pseudomonadati</taxon>
        <taxon>Pseudomonadota</taxon>
        <taxon>Gammaproteobacteria</taxon>
        <taxon>Pseudomonadales</taxon>
        <taxon>Pseudomonadaceae</taxon>
        <taxon>Pseudomonas</taxon>
    </lineage>
</organism>
<comment type="caution">
    <text evidence="2">The sequence shown here is derived from an EMBL/GenBank/DDBJ whole genome shotgun (WGS) entry which is preliminary data.</text>
</comment>
<gene>
    <name evidence="2" type="ORF">ALO43_03466</name>
</gene>
<name>A0AA40TT03_9PSED</name>
<dbReference type="EMBL" id="LJRO01000458">
    <property type="protein sequence ID" value="KPY92289.1"/>
    <property type="molecule type" value="Genomic_DNA"/>
</dbReference>
<dbReference type="Pfam" id="PF18860">
    <property type="entry name" value="AbiJ_NTD3"/>
    <property type="match status" value="1"/>
</dbReference>
<dbReference type="AlphaFoldDB" id="A0AA40TT03"/>
<dbReference type="Proteomes" id="UP000050523">
    <property type="component" value="Unassembled WGS sequence"/>
</dbReference>
<protein>
    <recommendedName>
        <fullName evidence="1">AbiJ-NTD3 domain-containing protein</fullName>
    </recommendedName>
</protein>
<reference evidence="2 3" key="1">
    <citation type="submission" date="2015-09" db="EMBL/GenBank/DDBJ databases">
        <title>Genome announcement of multiple Pseudomonas syringae strains.</title>
        <authorList>
            <person name="Thakur S."/>
            <person name="Wang P.W."/>
            <person name="Gong Y."/>
            <person name="Weir B.S."/>
            <person name="Guttman D.S."/>
        </authorList>
    </citation>
    <scope>NUCLEOTIDE SEQUENCE [LARGE SCALE GENOMIC DNA]</scope>
    <source>
        <strain evidence="2 3">ICMP9151</strain>
    </source>
</reference>
<proteinExistence type="predicted"/>
<evidence type="ECO:0000259" key="1">
    <source>
        <dbReference type="Pfam" id="PF18860"/>
    </source>
</evidence>
<dbReference type="InterPro" id="IPR041427">
    <property type="entry name" value="AbiJ-NTD3"/>
</dbReference>
<evidence type="ECO:0000313" key="3">
    <source>
        <dbReference type="Proteomes" id="UP000050523"/>
    </source>
</evidence>
<evidence type="ECO:0000313" key="2">
    <source>
        <dbReference type="EMBL" id="KPY92289.1"/>
    </source>
</evidence>
<sequence>MLTMARTQQNLATLRTSFAAILGDRKDDQSDAKIPDLLAKLGLPDNPGSPSKRQHLAGAVLKATDDQRIEAVQRVLQSIGLPERERDVLQELLWDDGTSPTIPARYRRDLAKSLEQVDLALDRAGFEEVLSTFWQIDDRPFLDFANKTPTLRDEIIRHYIDNPDWDAVALFDRLGAYKCTDARFCRFVEALASSTVRPDESQQRVFIGAVDAALKPCGIHFYTSNGADGYLTSTLVAIGGATQASPKNLIFGSRKKPDLRLGNALDNDIEIVQGAEDVLMYDRPIGSEGLLWRDLQAWYAHTRGLAVEDAKVALYRRLEASLPENSPPQALAFTCFFRAFQKDIPNLPALVPEVWFHWDPQTFKYRGKEALLRCRMDFLILLPGGVRIVIEVDGQHHYSENGKASPKLYAEMMAADRALRLVGCEVYRFGAEELGRPDADQMLIDFYRALFRRYSLLG</sequence>
<accession>A0AA40TT03</accession>